<keyword evidence="2" id="KW-0378">Hydrolase</keyword>
<dbReference type="InterPro" id="IPR022742">
    <property type="entry name" value="Hydrolase_4"/>
</dbReference>
<dbReference type="SUPFAM" id="SSF53474">
    <property type="entry name" value="alpha/beta-Hydrolases"/>
    <property type="match status" value="1"/>
</dbReference>
<sequence>MTRDLEQAVTFRSPDGLLLAGSLLRPSGTPLGVAVLVHGGGVTREEGGFFTRLAHGLAEAGVASLRFDFRAHGESPGRMEDLTIAGILGDIRTAASHAASAVGTDAVVLVGASFGGGISALFAARHPEQVRGLVLFNPLLDYKNRFIDQKPYWHDDQIDEDAGRRLAEDGYLEHSPTFRLGRPLLNEVFYLRPDRELGAVTAPTLIVHGTKDTFIPVDSSRAAVGRFGGEARLVTVDGAQHGLAVHDDPSYADPQTQIWQASVIRTVADWASERLRAEERPSP</sequence>
<keyword evidence="3" id="KW-1185">Reference proteome</keyword>
<dbReference type="PANTHER" id="PTHR43265:SF1">
    <property type="entry name" value="ESTERASE ESTD"/>
    <property type="match status" value="1"/>
</dbReference>
<accession>A0A1C3PA70</accession>
<dbReference type="InterPro" id="IPR053145">
    <property type="entry name" value="AB_hydrolase_Est10"/>
</dbReference>
<dbReference type="Gene3D" id="3.40.50.1820">
    <property type="entry name" value="alpha/beta hydrolase"/>
    <property type="match status" value="1"/>
</dbReference>
<feature type="domain" description="Serine aminopeptidase S33" evidence="1">
    <location>
        <begin position="30"/>
        <end position="244"/>
    </location>
</feature>
<evidence type="ECO:0000313" key="2">
    <source>
        <dbReference type="EMBL" id="SBW26713.1"/>
    </source>
</evidence>
<evidence type="ECO:0000259" key="1">
    <source>
        <dbReference type="Pfam" id="PF12146"/>
    </source>
</evidence>
<reference evidence="3" key="1">
    <citation type="submission" date="2016-02" db="EMBL/GenBank/DDBJ databases">
        <authorList>
            <person name="Wibberg D."/>
        </authorList>
    </citation>
    <scope>NUCLEOTIDE SEQUENCE [LARGE SCALE GENOMIC DNA]</scope>
</reference>
<gene>
    <name evidence="2" type="ORF">FDG2_5018</name>
</gene>
<dbReference type="InterPro" id="IPR000073">
    <property type="entry name" value="AB_hydrolase_1"/>
</dbReference>
<dbReference type="PANTHER" id="PTHR43265">
    <property type="entry name" value="ESTERASE ESTD"/>
    <property type="match status" value="1"/>
</dbReference>
<dbReference type="AlphaFoldDB" id="A0A1C3PA70"/>
<proteinExistence type="predicted"/>
<organism evidence="2 3">
    <name type="scientific">Candidatus Protofrankia californiensis</name>
    <dbReference type="NCBI Taxonomy" id="1839754"/>
    <lineage>
        <taxon>Bacteria</taxon>
        <taxon>Bacillati</taxon>
        <taxon>Actinomycetota</taxon>
        <taxon>Actinomycetes</taxon>
        <taxon>Frankiales</taxon>
        <taxon>Frankiaceae</taxon>
        <taxon>Protofrankia</taxon>
    </lineage>
</organism>
<dbReference type="InterPro" id="IPR029058">
    <property type="entry name" value="AB_hydrolase_fold"/>
</dbReference>
<protein>
    <submittedName>
        <fullName evidence="2">Alpha/beta hydrolase</fullName>
    </submittedName>
</protein>
<name>A0A1C3PA70_9ACTN</name>
<evidence type="ECO:0000313" key="3">
    <source>
        <dbReference type="Proteomes" id="UP000199013"/>
    </source>
</evidence>
<dbReference type="Pfam" id="PF12146">
    <property type="entry name" value="Hydrolase_4"/>
    <property type="match status" value="1"/>
</dbReference>
<dbReference type="GO" id="GO:0052689">
    <property type="term" value="F:carboxylic ester hydrolase activity"/>
    <property type="evidence" value="ECO:0007669"/>
    <property type="project" value="TreeGrafter"/>
</dbReference>
<dbReference type="Proteomes" id="UP000199013">
    <property type="component" value="Unassembled WGS sequence"/>
</dbReference>
<dbReference type="EMBL" id="FLUV01002118">
    <property type="protein sequence ID" value="SBW26713.1"/>
    <property type="molecule type" value="Genomic_DNA"/>
</dbReference>
<dbReference type="PRINTS" id="PR00111">
    <property type="entry name" value="ABHYDROLASE"/>
</dbReference>